<protein>
    <submittedName>
        <fullName evidence="1">Putative aBC transporter, ATP-binding protein</fullName>
    </submittedName>
</protein>
<evidence type="ECO:0000313" key="1">
    <source>
        <dbReference type="EMBL" id="APU86908.1"/>
    </source>
</evidence>
<geneLocation type="plasmid" evidence="1">
    <name>pNPD8_2</name>
</geneLocation>
<dbReference type="GO" id="GO:0005524">
    <property type="term" value="F:ATP binding"/>
    <property type="evidence" value="ECO:0007669"/>
    <property type="project" value="UniProtKB-KW"/>
</dbReference>
<dbReference type="RefSeq" id="WP_076607061.1">
    <property type="nucleotide sequence ID" value="NZ_CP015702.1"/>
</dbReference>
<dbReference type="AlphaFoldDB" id="A0A1L7JMA4"/>
<dbReference type="EMBL" id="CP015702">
    <property type="protein sequence ID" value="APU86908.1"/>
    <property type="molecule type" value="Genomic_DNA"/>
</dbReference>
<gene>
    <name evidence="1" type="ORF">NPD8_3822</name>
</gene>
<proteinExistence type="predicted"/>
<sequence>MKKGESFYDNIKFYKRKNKNKQSFLNTKITKYTISQEEYAEGREVFLRFVKPINEKSLYNYFKECEEVRS</sequence>
<name>A0A1L7JMA4_CLOBO</name>
<keyword evidence="1" id="KW-0547">Nucleotide-binding</keyword>
<keyword evidence="1" id="KW-0067">ATP-binding</keyword>
<accession>A0A1L7JMA4</accession>
<keyword evidence="1" id="KW-0614">Plasmid</keyword>
<organism evidence="1">
    <name type="scientific">Clostridium botulinum</name>
    <dbReference type="NCBI Taxonomy" id="1491"/>
    <lineage>
        <taxon>Bacteria</taxon>
        <taxon>Bacillati</taxon>
        <taxon>Bacillota</taxon>
        <taxon>Clostridia</taxon>
        <taxon>Eubacteriales</taxon>
        <taxon>Clostridiaceae</taxon>
        <taxon>Clostridium</taxon>
    </lineage>
</organism>
<reference evidence="1" key="1">
    <citation type="submission" date="2016-05" db="EMBL/GenBank/DDBJ databases">
        <authorList>
            <person name="Lavstsen T."/>
            <person name="Jespersen J.S."/>
        </authorList>
    </citation>
    <scope>NUCLEOTIDE SEQUENCE</scope>
    <source>
        <strain evidence="1">CDC69096</strain>
        <plasmid evidence="1">pNPD8_2</plasmid>
    </source>
</reference>